<feature type="domain" description="MHC class I-like antigen recognition-like" evidence="3">
    <location>
        <begin position="18"/>
        <end position="194"/>
    </location>
</feature>
<dbReference type="Gene3D" id="3.30.500.10">
    <property type="entry name" value="MHC class I-like antigen recognition-like"/>
    <property type="match status" value="1"/>
</dbReference>
<dbReference type="InterPro" id="IPR050208">
    <property type="entry name" value="MHC_class-I_related"/>
</dbReference>
<dbReference type="Proteomes" id="UP000257200">
    <property type="component" value="Unplaced"/>
</dbReference>
<dbReference type="InterPro" id="IPR011161">
    <property type="entry name" value="MHC_I-like_Ag-recog"/>
</dbReference>
<accession>A0A3Q1EUI9</accession>
<sequence length="337" mass="38844">ENGWMYLLPENLLFPPVKHSFILFSTATSGVPDFPEFVGSASVDEVQVGYYDSNIKTAEPKVDWARKFIKDDPQHLEWYVNRCYESQLFFSATIDSLVKRLNQTEGAHILQQMHGCEWDDETGEVRGFNQYGYDGEDFMSLDLQTLTWTASKPEAFITKLRWDADKARLEDNKYNLLHVFPDLLKKYVQSTRSSLHRTGRITQPPHTTQHNSICFCPQEHPMKIKQGIDKVVIQLSKVNEMSVDLNISSIAPENWKKYNCVFQMSDVKDDIITKLDKSVIRTNWVSPPWRFIVAAIKIAVKLLLFPCIVGLYVSCPAFTFKAEICEISLWQIIDPSF</sequence>
<dbReference type="Ensembl" id="ENSAPOT00000002623.1">
    <property type="protein sequence ID" value="ENSAPOP00000008811.1"/>
    <property type="gene ID" value="ENSAPOG00000011060.1"/>
</dbReference>
<dbReference type="PANTHER" id="PTHR16675">
    <property type="entry name" value="MHC CLASS I-RELATED"/>
    <property type="match status" value="1"/>
</dbReference>
<evidence type="ECO:0000313" key="4">
    <source>
        <dbReference type="Ensembl" id="ENSAPOP00000008811.1"/>
    </source>
</evidence>
<keyword evidence="1" id="KW-0325">Glycoprotein</keyword>
<dbReference type="InterPro" id="IPR037055">
    <property type="entry name" value="MHC_I-like_Ag-recog_sf"/>
</dbReference>
<comment type="similarity">
    <text evidence="2">Belongs to the MHC class I family.</text>
</comment>
<protein>
    <recommendedName>
        <fullName evidence="3">MHC class I-like antigen recognition-like domain-containing protein</fullName>
    </recommendedName>
</protein>
<dbReference type="Pfam" id="PF00129">
    <property type="entry name" value="MHC_I"/>
    <property type="match status" value="1"/>
</dbReference>
<evidence type="ECO:0000259" key="3">
    <source>
        <dbReference type="Pfam" id="PF00129"/>
    </source>
</evidence>
<dbReference type="InterPro" id="IPR001039">
    <property type="entry name" value="MHC_I_a_a1/a2"/>
</dbReference>
<dbReference type="InParanoid" id="A0A3Q1EUI9"/>
<evidence type="ECO:0000256" key="1">
    <source>
        <dbReference type="ARBA" id="ARBA00023180"/>
    </source>
</evidence>
<dbReference type="GeneTree" id="ENSGT01120000271828"/>
<dbReference type="AlphaFoldDB" id="A0A3Q1EUI9"/>
<keyword evidence="5" id="KW-1185">Reference proteome</keyword>
<reference evidence="4" key="1">
    <citation type="submission" date="2025-08" db="UniProtKB">
        <authorList>
            <consortium name="Ensembl"/>
        </authorList>
    </citation>
    <scope>IDENTIFICATION</scope>
</reference>
<dbReference type="PRINTS" id="PR01638">
    <property type="entry name" value="MHCCLASSI"/>
</dbReference>
<reference evidence="4" key="2">
    <citation type="submission" date="2025-09" db="UniProtKB">
        <authorList>
            <consortium name="Ensembl"/>
        </authorList>
    </citation>
    <scope>IDENTIFICATION</scope>
</reference>
<dbReference type="SUPFAM" id="SSF54452">
    <property type="entry name" value="MHC antigen-recognition domain"/>
    <property type="match status" value="1"/>
</dbReference>
<dbReference type="GO" id="GO:0006955">
    <property type="term" value="P:immune response"/>
    <property type="evidence" value="ECO:0007669"/>
    <property type="project" value="TreeGrafter"/>
</dbReference>
<dbReference type="GO" id="GO:0005615">
    <property type="term" value="C:extracellular space"/>
    <property type="evidence" value="ECO:0007669"/>
    <property type="project" value="TreeGrafter"/>
</dbReference>
<dbReference type="GO" id="GO:0009897">
    <property type="term" value="C:external side of plasma membrane"/>
    <property type="evidence" value="ECO:0007669"/>
    <property type="project" value="TreeGrafter"/>
</dbReference>
<name>A0A3Q1EUI9_9TELE</name>
<evidence type="ECO:0000313" key="5">
    <source>
        <dbReference type="Proteomes" id="UP000257200"/>
    </source>
</evidence>
<dbReference type="PANTHER" id="PTHR16675:SF237">
    <property type="entry name" value="MHC CLASS I ANTIGEN TRANSCRIPT VARIANT 1-RELATED"/>
    <property type="match status" value="1"/>
</dbReference>
<dbReference type="STRING" id="80966.ENSAPOP00000008811"/>
<dbReference type="InterPro" id="IPR011162">
    <property type="entry name" value="MHC_I/II-like_Ag-recog"/>
</dbReference>
<evidence type="ECO:0000256" key="2">
    <source>
        <dbReference type="RuleBase" id="RU004439"/>
    </source>
</evidence>
<organism evidence="4 5">
    <name type="scientific">Acanthochromis polyacanthus</name>
    <name type="common">spiny chromis</name>
    <dbReference type="NCBI Taxonomy" id="80966"/>
    <lineage>
        <taxon>Eukaryota</taxon>
        <taxon>Metazoa</taxon>
        <taxon>Chordata</taxon>
        <taxon>Craniata</taxon>
        <taxon>Vertebrata</taxon>
        <taxon>Euteleostomi</taxon>
        <taxon>Actinopterygii</taxon>
        <taxon>Neopterygii</taxon>
        <taxon>Teleostei</taxon>
        <taxon>Neoteleostei</taxon>
        <taxon>Acanthomorphata</taxon>
        <taxon>Ovalentaria</taxon>
        <taxon>Pomacentridae</taxon>
        <taxon>Acanthochromis</taxon>
    </lineage>
</organism>
<proteinExistence type="inferred from homology"/>